<dbReference type="Pfam" id="PF00078">
    <property type="entry name" value="RVT_1"/>
    <property type="match status" value="1"/>
</dbReference>
<proteinExistence type="predicted"/>
<dbReference type="SUPFAM" id="SSF56672">
    <property type="entry name" value="DNA/RNA polymerases"/>
    <property type="match status" value="1"/>
</dbReference>
<dbReference type="InterPro" id="IPR000477">
    <property type="entry name" value="RT_dom"/>
</dbReference>
<sequence length="160" mass="18038">MVIFRLGLCCMLADMYDRDTTGTGCTALRSSSVWAVIVSKLDLRQGFLQIPIRPDDQPKAACWVVNKLIIYTRMPYRLKNASAKFQRIMDYELVKAGLDEVSVAFIDDVLIWSETPEQHVRDVERVLDALHACGLRAHPDKLIFGADLIEYLGHNLSPTG</sequence>
<evidence type="ECO:0000313" key="2">
    <source>
        <dbReference type="EMBL" id="GLI63712.1"/>
    </source>
</evidence>
<keyword evidence="3" id="KW-1185">Reference proteome</keyword>
<dbReference type="Proteomes" id="UP001165090">
    <property type="component" value="Unassembled WGS sequence"/>
</dbReference>
<gene>
    <name evidence="2" type="ORF">VaNZ11_006741</name>
</gene>
<dbReference type="InterPro" id="IPR053134">
    <property type="entry name" value="RNA-dir_DNA_polymerase"/>
</dbReference>
<name>A0ABQ5S305_9CHLO</name>
<dbReference type="InterPro" id="IPR043502">
    <property type="entry name" value="DNA/RNA_pol_sf"/>
</dbReference>
<dbReference type="PANTHER" id="PTHR24559">
    <property type="entry name" value="TRANSPOSON TY3-I GAG-POL POLYPROTEIN"/>
    <property type="match status" value="1"/>
</dbReference>
<protein>
    <recommendedName>
        <fullName evidence="1">Reverse transcriptase domain-containing protein</fullName>
    </recommendedName>
</protein>
<accession>A0ABQ5S305</accession>
<evidence type="ECO:0000313" key="3">
    <source>
        <dbReference type="Proteomes" id="UP001165090"/>
    </source>
</evidence>
<dbReference type="Gene3D" id="3.30.70.270">
    <property type="match status" value="1"/>
</dbReference>
<organism evidence="2 3">
    <name type="scientific">Volvox africanus</name>
    <dbReference type="NCBI Taxonomy" id="51714"/>
    <lineage>
        <taxon>Eukaryota</taxon>
        <taxon>Viridiplantae</taxon>
        <taxon>Chlorophyta</taxon>
        <taxon>core chlorophytes</taxon>
        <taxon>Chlorophyceae</taxon>
        <taxon>CS clade</taxon>
        <taxon>Chlamydomonadales</taxon>
        <taxon>Volvocaceae</taxon>
        <taxon>Volvox</taxon>
    </lineage>
</organism>
<dbReference type="CDD" id="cd01647">
    <property type="entry name" value="RT_LTR"/>
    <property type="match status" value="1"/>
</dbReference>
<dbReference type="EMBL" id="BSDZ01000016">
    <property type="protein sequence ID" value="GLI63712.1"/>
    <property type="molecule type" value="Genomic_DNA"/>
</dbReference>
<dbReference type="PANTHER" id="PTHR24559:SF444">
    <property type="entry name" value="REVERSE TRANSCRIPTASE DOMAIN-CONTAINING PROTEIN"/>
    <property type="match status" value="1"/>
</dbReference>
<comment type="caution">
    <text evidence="2">The sequence shown here is derived from an EMBL/GenBank/DDBJ whole genome shotgun (WGS) entry which is preliminary data.</text>
</comment>
<feature type="domain" description="Reverse transcriptase" evidence="1">
    <location>
        <begin position="36"/>
        <end position="156"/>
    </location>
</feature>
<dbReference type="InterPro" id="IPR043128">
    <property type="entry name" value="Rev_trsase/Diguanyl_cyclase"/>
</dbReference>
<dbReference type="Gene3D" id="3.10.10.10">
    <property type="entry name" value="HIV Type 1 Reverse Transcriptase, subunit A, domain 1"/>
    <property type="match status" value="1"/>
</dbReference>
<reference evidence="2 3" key="1">
    <citation type="journal article" date="2023" name="IScience">
        <title>Expanded male sex-determining region conserved during the evolution of homothallism in the green alga Volvox.</title>
        <authorList>
            <person name="Yamamoto K."/>
            <person name="Matsuzaki R."/>
            <person name="Mahakham W."/>
            <person name="Heman W."/>
            <person name="Sekimoto H."/>
            <person name="Kawachi M."/>
            <person name="Minakuchi Y."/>
            <person name="Toyoda A."/>
            <person name="Nozaki H."/>
        </authorList>
    </citation>
    <scope>NUCLEOTIDE SEQUENCE [LARGE SCALE GENOMIC DNA]</scope>
    <source>
        <strain evidence="2 3">NIES-4468</strain>
    </source>
</reference>
<evidence type="ECO:0000259" key="1">
    <source>
        <dbReference type="Pfam" id="PF00078"/>
    </source>
</evidence>